<sequence>MVSSRARIKGGWLDKYQYDEEDKNALTTAKSSAYSLKGVLSSSGGRSSLERASSTPGTIASFLKQRRFLFIGFVVGVLLALILVGIVAIRKMIRMRRGAMSSKEEGSLDRPKKGSKEANAENAE</sequence>
<keyword evidence="2" id="KW-0472">Membrane</keyword>
<feature type="region of interest" description="Disordered" evidence="1">
    <location>
        <begin position="97"/>
        <end position="124"/>
    </location>
</feature>
<evidence type="ECO:0000313" key="4">
    <source>
        <dbReference type="Proteomes" id="UP001176961"/>
    </source>
</evidence>
<dbReference type="EMBL" id="CATQJL010000316">
    <property type="protein sequence ID" value="CAJ0606234.1"/>
    <property type="molecule type" value="Genomic_DNA"/>
</dbReference>
<evidence type="ECO:0000256" key="2">
    <source>
        <dbReference type="SAM" id="Phobius"/>
    </source>
</evidence>
<gene>
    <name evidence="3" type="ORF">CYNAS_LOCUS18217</name>
</gene>
<keyword evidence="2" id="KW-1133">Transmembrane helix</keyword>
<keyword evidence="4" id="KW-1185">Reference proteome</keyword>
<evidence type="ECO:0000256" key="1">
    <source>
        <dbReference type="SAM" id="MobiDB-lite"/>
    </source>
</evidence>
<name>A0AA36H8V3_CYLNA</name>
<accession>A0AA36H8V3</accession>
<comment type="caution">
    <text evidence="3">The sequence shown here is derived from an EMBL/GenBank/DDBJ whole genome shotgun (WGS) entry which is preliminary data.</text>
</comment>
<protein>
    <submittedName>
        <fullName evidence="3">Uncharacterized protein</fullName>
    </submittedName>
</protein>
<feature type="transmembrane region" description="Helical" evidence="2">
    <location>
        <begin position="68"/>
        <end position="89"/>
    </location>
</feature>
<proteinExistence type="predicted"/>
<evidence type="ECO:0000313" key="3">
    <source>
        <dbReference type="EMBL" id="CAJ0606234.1"/>
    </source>
</evidence>
<reference evidence="3" key="1">
    <citation type="submission" date="2023-07" db="EMBL/GenBank/DDBJ databases">
        <authorList>
            <consortium name="CYATHOMIX"/>
        </authorList>
    </citation>
    <scope>NUCLEOTIDE SEQUENCE</scope>
    <source>
        <strain evidence="3">N/A</strain>
    </source>
</reference>
<dbReference type="AlphaFoldDB" id="A0AA36H8V3"/>
<dbReference type="Proteomes" id="UP001176961">
    <property type="component" value="Unassembled WGS sequence"/>
</dbReference>
<keyword evidence="2" id="KW-0812">Transmembrane</keyword>
<feature type="compositionally biased region" description="Basic and acidic residues" evidence="1">
    <location>
        <begin position="102"/>
        <end position="124"/>
    </location>
</feature>
<organism evidence="3 4">
    <name type="scientific">Cylicocyclus nassatus</name>
    <name type="common">Nematode worm</name>
    <dbReference type="NCBI Taxonomy" id="53992"/>
    <lineage>
        <taxon>Eukaryota</taxon>
        <taxon>Metazoa</taxon>
        <taxon>Ecdysozoa</taxon>
        <taxon>Nematoda</taxon>
        <taxon>Chromadorea</taxon>
        <taxon>Rhabditida</taxon>
        <taxon>Rhabditina</taxon>
        <taxon>Rhabditomorpha</taxon>
        <taxon>Strongyloidea</taxon>
        <taxon>Strongylidae</taxon>
        <taxon>Cylicocyclus</taxon>
    </lineage>
</organism>